<organism evidence="2">
    <name type="scientific">hydrothermal vent metagenome</name>
    <dbReference type="NCBI Taxonomy" id="652676"/>
    <lineage>
        <taxon>unclassified sequences</taxon>
        <taxon>metagenomes</taxon>
        <taxon>ecological metagenomes</taxon>
    </lineage>
</organism>
<accession>A0A160VGY2</accession>
<dbReference type="InterPro" id="IPR045741">
    <property type="entry name" value="PorV"/>
</dbReference>
<dbReference type="NCBIfam" id="NF033709">
    <property type="entry name" value="PorV_fam"/>
    <property type="match status" value="1"/>
</dbReference>
<dbReference type="SUPFAM" id="SSF56935">
    <property type="entry name" value="Porins"/>
    <property type="match status" value="1"/>
</dbReference>
<dbReference type="EMBL" id="FAXC01000341">
    <property type="protein sequence ID" value="CUV10030.1"/>
    <property type="molecule type" value="Genomic_DNA"/>
</dbReference>
<name>A0A160VGY2_9ZZZZ</name>
<evidence type="ECO:0000313" key="2">
    <source>
        <dbReference type="EMBL" id="CUV10030.1"/>
    </source>
</evidence>
<proteinExistence type="predicted"/>
<dbReference type="Pfam" id="PF19572">
    <property type="entry name" value="PorV"/>
    <property type="match status" value="1"/>
</dbReference>
<evidence type="ECO:0000259" key="1">
    <source>
        <dbReference type="Pfam" id="PF19572"/>
    </source>
</evidence>
<dbReference type="AlphaFoldDB" id="A0A160VGY2"/>
<protein>
    <recommendedName>
        <fullName evidence="1">Type IX secretion system protein PorV domain-containing protein</fullName>
    </recommendedName>
</protein>
<gene>
    <name evidence="2" type="ORF">MGWOODY_Mmi2681</name>
</gene>
<sequence length="312" mass="34548">MARITRLIIALLFTTVSLFGQNEFKRVGKSGFGFLKISPSARAAGMGDAFTAVANDVTTIFYNPAGLTNIKSFDFSFNHTDWIVNSSIISGVVAIPFGRSGNLGLSFIKFDTEDFEETTVLEPEGTGRMIQAGDIALALAYALKLTDNLSFGFKVQYVEETIDIDKAKAITADFSTYYRTGFRDLTLAMIMKNFGPEAKFLSDKFKLPLYFNINTAMSLIGEQGSAFQWLVSAESAFATDYRDRYHVGTEIWIADLVAVRSGYKFFYDTEDWTVGAGLKLGVGSREIIIDVAYSNFVEYFDPPLRFSIGGSF</sequence>
<dbReference type="Gene3D" id="2.40.160.60">
    <property type="entry name" value="Outer membrane protein transport protein (OMPP1/FadL/TodX)"/>
    <property type="match status" value="1"/>
</dbReference>
<feature type="domain" description="Type IX secretion system protein PorV" evidence="1">
    <location>
        <begin position="25"/>
        <end position="172"/>
    </location>
</feature>
<reference evidence="2" key="1">
    <citation type="submission" date="2015-10" db="EMBL/GenBank/DDBJ databases">
        <authorList>
            <person name="Gilbert D.G."/>
        </authorList>
    </citation>
    <scope>NUCLEOTIDE SEQUENCE</scope>
</reference>